<keyword evidence="4" id="KW-1185">Reference proteome</keyword>
<evidence type="ECO:0000259" key="2">
    <source>
        <dbReference type="Pfam" id="PF01323"/>
    </source>
</evidence>
<reference evidence="4" key="1">
    <citation type="journal article" date="2019" name="Int. J. Syst. Evol. Microbiol.">
        <title>The Global Catalogue of Microorganisms (GCM) 10K type strain sequencing project: providing services to taxonomists for standard genome sequencing and annotation.</title>
        <authorList>
            <consortium name="The Broad Institute Genomics Platform"/>
            <consortium name="The Broad Institute Genome Sequencing Center for Infectious Disease"/>
            <person name="Wu L."/>
            <person name="Ma J."/>
        </authorList>
    </citation>
    <scope>NUCLEOTIDE SEQUENCE [LARGE SCALE GENOMIC DNA]</scope>
    <source>
        <strain evidence="4">JCM 11136</strain>
    </source>
</reference>
<proteinExistence type="predicted"/>
<dbReference type="PANTHER" id="PTHR13887:SF41">
    <property type="entry name" value="THIOREDOXIN SUPERFAMILY PROTEIN"/>
    <property type="match status" value="1"/>
</dbReference>
<dbReference type="EMBL" id="BAAAHQ010000043">
    <property type="protein sequence ID" value="GAA0948623.1"/>
    <property type="molecule type" value="Genomic_DNA"/>
</dbReference>
<dbReference type="Gene3D" id="1.25.40.10">
    <property type="entry name" value="Tetratricopeptide repeat domain"/>
    <property type="match status" value="1"/>
</dbReference>
<evidence type="ECO:0000313" key="3">
    <source>
        <dbReference type="EMBL" id="GAA0948623.1"/>
    </source>
</evidence>
<evidence type="ECO:0000256" key="1">
    <source>
        <dbReference type="SAM" id="MobiDB-lite"/>
    </source>
</evidence>
<organism evidence="3 4">
    <name type="scientific">Nonomuraea longicatena</name>
    <dbReference type="NCBI Taxonomy" id="83682"/>
    <lineage>
        <taxon>Bacteria</taxon>
        <taxon>Bacillati</taxon>
        <taxon>Actinomycetota</taxon>
        <taxon>Actinomycetes</taxon>
        <taxon>Streptosporangiales</taxon>
        <taxon>Streptosporangiaceae</taxon>
        <taxon>Nonomuraea</taxon>
    </lineage>
</organism>
<comment type="caution">
    <text evidence="3">The sequence shown here is derived from an EMBL/GenBank/DDBJ whole genome shotgun (WGS) entry which is preliminary data.</text>
</comment>
<dbReference type="SUPFAM" id="SSF48452">
    <property type="entry name" value="TPR-like"/>
    <property type="match status" value="1"/>
</dbReference>
<feature type="domain" description="DSBA-like thioredoxin" evidence="2">
    <location>
        <begin position="82"/>
        <end position="260"/>
    </location>
</feature>
<dbReference type="Pfam" id="PF01323">
    <property type="entry name" value="DSBA"/>
    <property type="match status" value="1"/>
</dbReference>
<dbReference type="InterPro" id="IPR011990">
    <property type="entry name" value="TPR-like_helical_dom_sf"/>
</dbReference>
<dbReference type="Proteomes" id="UP001501578">
    <property type="component" value="Unassembled WGS sequence"/>
</dbReference>
<name>A0ABP4BB79_9ACTN</name>
<dbReference type="PANTHER" id="PTHR13887">
    <property type="entry name" value="GLUTATHIONE S-TRANSFERASE KAPPA"/>
    <property type="match status" value="1"/>
</dbReference>
<dbReference type="Gene3D" id="3.40.30.10">
    <property type="entry name" value="Glutaredoxin"/>
    <property type="match status" value="1"/>
</dbReference>
<dbReference type="Pfam" id="PF14559">
    <property type="entry name" value="TPR_19"/>
    <property type="match status" value="1"/>
</dbReference>
<gene>
    <name evidence="3" type="ORF">GCM10009560_66090</name>
</gene>
<protein>
    <recommendedName>
        <fullName evidence="2">DSBA-like thioredoxin domain-containing protein</fullName>
    </recommendedName>
</protein>
<sequence length="376" mass="40024">MLLIQHLSPSVSVMRIEIWADLVCAWAYIGKRRLEKALASLDGPSATEGGRRAAGAGYPASMPEGGQPQEAGQTAPGGRHPWGVEVVWRPFRMDPSAPVPATPREELLRDPVADAALRACAPGLTPSENLVRISEIAAAEGLGPRWGAVWRSNSHDAHRLLYLAERHGGAVTQDAVAEGILRAYFVEGLDIGRLDVLAQVASEAGFERAGALLAAGAADREVKELVLVGKARGIGTSPTIVVNGQALAGAQDPETIAAFLRDAAGLTVREVPAEIERFRQSESLMEQRDPLGALTLLEPLWGEHGDDRNVVMLAARAYFASAQLGKARAALEGLVESDPSDSYARLLLGRTLHRQGLADEAAAHLRLAETMSPEYA</sequence>
<feature type="region of interest" description="Disordered" evidence="1">
    <location>
        <begin position="42"/>
        <end position="79"/>
    </location>
</feature>
<accession>A0ABP4BB79</accession>
<dbReference type="InterPro" id="IPR036249">
    <property type="entry name" value="Thioredoxin-like_sf"/>
</dbReference>
<evidence type="ECO:0000313" key="4">
    <source>
        <dbReference type="Proteomes" id="UP001501578"/>
    </source>
</evidence>
<dbReference type="InterPro" id="IPR001853">
    <property type="entry name" value="DSBA-like_thioredoxin_dom"/>
</dbReference>
<dbReference type="SUPFAM" id="SSF52833">
    <property type="entry name" value="Thioredoxin-like"/>
    <property type="match status" value="1"/>
</dbReference>